<name>A0A179ERQ3_ENTTH</name>
<gene>
    <name evidence="2" type="ORF">A6E74_07205</name>
</gene>
<keyword evidence="3" id="KW-1185">Reference proteome</keyword>
<feature type="coiled-coil region" evidence="1">
    <location>
        <begin position="117"/>
        <end position="158"/>
    </location>
</feature>
<accession>A0A179ERQ3</accession>
<protein>
    <submittedName>
        <fullName evidence="2">Uncharacterized protein</fullName>
    </submittedName>
</protein>
<dbReference type="AlphaFoldDB" id="A0A179ERQ3"/>
<comment type="caution">
    <text evidence="2">The sequence shown here is derived from an EMBL/GenBank/DDBJ whole genome shotgun (WGS) entry which is preliminary data.</text>
</comment>
<evidence type="ECO:0000313" key="3">
    <source>
        <dbReference type="Proteomes" id="UP000078516"/>
    </source>
</evidence>
<evidence type="ECO:0000313" key="2">
    <source>
        <dbReference type="EMBL" id="OAQ55844.1"/>
    </source>
</evidence>
<dbReference type="EMBL" id="LWMN01000012">
    <property type="protein sequence ID" value="OAQ55844.1"/>
    <property type="molecule type" value="Genomic_DNA"/>
</dbReference>
<proteinExistence type="predicted"/>
<reference evidence="2 3" key="1">
    <citation type="submission" date="2016-04" db="EMBL/GenBank/DDBJ databases">
        <title>Draft genome of an Enterococcus thailandicus strain isolated from bovine feces.</title>
        <authorList>
            <person name="Beukers A.G."/>
            <person name="Zaheer R."/>
            <person name="Goji N."/>
            <person name="Cook S.R."/>
            <person name="Amoako K."/>
            <person name="Chaves A.V."/>
            <person name="Ward M.P."/>
            <person name="Mcallister T.A."/>
        </authorList>
    </citation>
    <scope>NUCLEOTIDE SEQUENCE [LARGE SCALE GENOMIC DNA]</scope>
    <source>
        <strain evidence="2 3">F0711D 46</strain>
    </source>
</reference>
<dbReference type="RefSeq" id="WP_033592540.1">
    <property type="nucleotide sequence ID" value="NZ_JAQCRD010000001.1"/>
</dbReference>
<keyword evidence="1" id="KW-0175">Coiled coil</keyword>
<dbReference type="Proteomes" id="UP000078516">
    <property type="component" value="Unassembled WGS sequence"/>
</dbReference>
<organism evidence="2 3">
    <name type="scientific">Enterococcus thailandicus</name>
    <dbReference type="NCBI Taxonomy" id="417368"/>
    <lineage>
        <taxon>Bacteria</taxon>
        <taxon>Bacillati</taxon>
        <taxon>Bacillota</taxon>
        <taxon>Bacilli</taxon>
        <taxon>Lactobacillales</taxon>
        <taxon>Enterococcaceae</taxon>
        <taxon>Enterococcus</taxon>
    </lineage>
</organism>
<evidence type="ECO:0000256" key="1">
    <source>
        <dbReference type="SAM" id="Coils"/>
    </source>
</evidence>
<sequence length="167" mass="20114">MTEYFTAHDVLKKVEGLNSLSTLNKWANFIQKECDYQFHYDYIRFASHTKTKRTINHRKTRMFSLEEIQKFQKVIELIPILGRDSSLRKFFDQKHHLDTMNHSELLTEIINQIEVKLANKEVLFQALTKKYQQLERSYQTLEQRLAQLEESLSTQEQPSSGWFRRKR</sequence>